<dbReference type="EMBL" id="JAGIXG020000002">
    <property type="protein sequence ID" value="KAI6785176.1"/>
    <property type="molecule type" value="Genomic_DNA"/>
</dbReference>
<protein>
    <recommendedName>
        <fullName evidence="3">EthD domain-containing protein</fullName>
    </recommendedName>
</protein>
<dbReference type="AlphaFoldDB" id="A0A9P9Y829"/>
<reference evidence="1" key="1">
    <citation type="journal article" date="2021" name="J Fungi (Basel)">
        <title>Genomic and Metabolomic Analyses of the Marine Fungus Emericellopsis cladophorae: Insights into Saltwater Adaptability Mechanisms and Its Biosynthetic Potential.</title>
        <authorList>
            <person name="Goncalves M.F.M."/>
            <person name="Hilario S."/>
            <person name="Van de Peer Y."/>
            <person name="Esteves A.C."/>
            <person name="Alves A."/>
        </authorList>
    </citation>
    <scope>NUCLEOTIDE SEQUENCE</scope>
    <source>
        <strain evidence="1">MUM 19.33</strain>
    </source>
</reference>
<dbReference type="GeneID" id="75833295"/>
<evidence type="ECO:0000313" key="2">
    <source>
        <dbReference type="Proteomes" id="UP001055219"/>
    </source>
</evidence>
<dbReference type="SUPFAM" id="SSF54909">
    <property type="entry name" value="Dimeric alpha+beta barrel"/>
    <property type="match status" value="1"/>
</dbReference>
<organism evidence="1 2">
    <name type="scientific">Emericellopsis cladophorae</name>
    <dbReference type="NCBI Taxonomy" id="2686198"/>
    <lineage>
        <taxon>Eukaryota</taxon>
        <taxon>Fungi</taxon>
        <taxon>Dikarya</taxon>
        <taxon>Ascomycota</taxon>
        <taxon>Pezizomycotina</taxon>
        <taxon>Sordariomycetes</taxon>
        <taxon>Hypocreomycetidae</taxon>
        <taxon>Hypocreales</taxon>
        <taxon>Bionectriaceae</taxon>
        <taxon>Emericellopsis</taxon>
    </lineage>
</organism>
<evidence type="ECO:0008006" key="3">
    <source>
        <dbReference type="Google" id="ProtNLM"/>
    </source>
</evidence>
<dbReference type="PANTHER" id="PTHR40260">
    <property type="entry name" value="BLR8190 PROTEIN"/>
    <property type="match status" value="1"/>
</dbReference>
<sequence>MAYNLMIIYPNASEAHFDMEYFLGTHMPRVETIWRPLGLVHWKVMHFDAPGRQGEDDDKGGAQGHSCSSSVGSILTFQNEACYQNAMQCAAAKDLCSNTAMFSDQQPILITGATVALGPLG</sequence>
<proteinExistence type="predicted"/>
<dbReference type="RefSeq" id="XP_051366032.1">
    <property type="nucleotide sequence ID" value="XM_051507671.1"/>
</dbReference>
<reference evidence="1" key="2">
    <citation type="submission" date="2022-07" db="EMBL/GenBank/DDBJ databases">
        <authorList>
            <person name="Goncalves M.F.M."/>
            <person name="Hilario S."/>
            <person name="Van De Peer Y."/>
            <person name="Esteves A.C."/>
            <person name="Alves A."/>
        </authorList>
    </citation>
    <scope>NUCLEOTIDE SEQUENCE</scope>
    <source>
        <strain evidence="1">MUM 19.33</strain>
    </source>
</reference>
<gene>
    <name evidence="1" type="ORF">J7T54_006818</name>
</gene>
<keyword evidence="2" id="KW-1185">Reference proteome</keyword>
<dbReference type="OrthoDB" id="4892971at2759"/>
<dbReference type="InterPro" id="IPR011008">
    <property type="entry name" value="Dimeric_a/b-barrel"/>
</dbReference>
<dbReference type="PANTHER" id="PTHR40260:SF2">
    <property type="entry name" value="BLR8190 PROTEIN"/>
    <property type="match status" value="1"/>
</dbReference>
<name>A0A9P9Y829_9HYPO</name>
<comment type="caution">
    <text evidence="1">The sequence shown here is derived from an EMBL/GenBank/DDBJ whole genome shotgun (WGS) entry which is preliminary data.</text>
</comment>
<dbReference type="Proteomes" id="UP001055219">
    <property type="component" value="Unassembled WGS sequence"/>
</dbReference>
<dbReference type="Gene3D" id="3.30.70.100">
    <property type="match status" value="1"/>
</dbReference>
<accession>A0A9P9Y829</accession>
<evidence type="ECO:0000313" key="1">
    <source>
        <dbReference type="EMBL" id="KAI6785176.1"/>
    </source>
</evidence>